<evidence type="ECO:0000256" key="4">
    <source>
        <dbReference type="ARBA" id="ARBA00023139"/>
    </source>
</evidence>
<keyword evidence="8" id="KW-1185">Reference proteome</keyword>
<dbReference type="InterPro" id="IPR006059">
    <property type="entry name" value="SBP"/>
</dbReference>
<dbReference type="SUPFAM" id="SSF53850">
    <property type="entry name" value="Periplasmic binding protein-like II"/>
    <property type="match status" value="1"/>
</dbReference>
<keyword evidence="3" id="KW-0472">Membrane</keyword>
<reference evidence="8" key="1">
    <citation type="journal article" date="2019" name="Int. J. Syst. Evol. Microbiol.">
        <title>The Global Catalogue of Microorganisms (GCM) 10K type strain sequencing project: providing services to taxonomists for standard genome sequencing and annotation.</title>
        <authorList>
            <consortium name="The Broad Institute Genomics Platform"/>
            <consortium name="The Broad Institute Genome Sequencing Center for Infectious Disease"/>
            <person name="Wu L."/>
            <person name="Ma J."/>
        </authorList>
    </citation>
    <scope>NUCLEOTIDE SEQUENCE [LARGE SCALE GENOMIC DNA]</scope>
    <source>
        <strain evidence="8">CCUG 57263</strain>
    </source>
</reference>
<dbReference type="EMBL" id="JBHTIU010000002">
    <property type="protein sequence ID" value="MFD0867668.1"/>
    <property type="molecule type" value="Genomic_DNA"/>
</dbReference>
<organism evidence="7 8">
    <name type="scientific">Paenibacillus residui</name>
    <dbReference type="NCBI Taxonomy" id="629724"/>
    <lineage>
        <taxon>Bacteria</taxon>
        <taxon>Bacillati</taxon>
        <taxon>Bacillota</taxon>
        <taxon>Bacilli</taxon>
        <taxon>Bacillales</taxon>
        <taxon>Paenibacillaceae</taxon>
        <taxon>Paenibacillus</taxon>
    </lineage>
</organism>
<evidence type="ECO:0000313" key="7">
    <source>
        <dbReference type="EMBL" id="MFD0867668.1"/>
    </source>
</evidence>
<evidence type="ECO:0000256" key="5">
    <source>
        <dbReference type="ARBA" id="ARBA00023288"/>
    </source>
</evidence>
<keyword evidence="1" id="KW-1003">Cell membrane</keyword>
<evidence type="ECO:0000256" key="2">
    <source>
        <dbReference type="ARBA" id="ARBA00022729"/>
    </source>
</evidence>
<evidence type="ECO:0000256" key="1">
    <source>
        <dbReference type="ARBA" id="ARBA00022475"/>
    </source>
</evidence>
<dbReference type="PROSITE" id="PS51257">
    <property type="entry name" value="PROKAR_LIPOPROTEIN"/>
    <property type="match status" value="1"/>
</dbReference>
<protein>
    <submittedName>
        <fullName evidence="7">Extracellular solute-binding protein</fullName>
    </submittedName>
</protein>
<comment type="caution">
    <text evidence="7">The sequence shown here is derived from an EMBL/GenBank/DDBJ whole genome shotgun (WGS) entry which is preliminary data.</text>
</comment>
<proteinExistence type="predicted"/>
<evidence type="ECO:0000256" key="3">
    <source>
        <dbReference type="ARBA" id="ARBA00023136"/>
    </source>
</evidence>
<dbReference type="PANTHER" id="PTHR43649">
    <property type="entry name" value="ARABINOSE-BINDING PROTEIN-RELATED"/>
    <property type="match status" value="1"/>
</dbReference>
<dbReference type="Proteomes" id="UP001597120">
    <property type="component" value="Unassembled WGS sequence"/>
</dbReference>
<evidence type="ECO:0000256" key="6">
    <source>
        <dbReference type="SAM" id="SignalP"/>
    </source>
</evidence>
<gene>
    <name evidence="7" type="ORF">ACFQ03_00720</name>
</gene>
<accession>A0ABW3D2S0</accession>
<dbReference type="Pfam" id="PF01547">
    <property type="entry name" value="SBP_bac_1"/>
    <property type="match status" value="1"/>
</dbReference>
<dbReference type="InterPro" id="IPR050490">
    <property type="entry name" value="Bact_solute-bd_prot1"/>
</dbReference>
<sequence length="506" mass="56290">MKNIRKKKWLTGACALIVLTSAAGCGNNEAGGSSATDDKPVKLVFLTPGDTAANPIGPDDRIIAEINRRLGIDLQVQVVPEGSYEKINVSIATGDLPDVVTINYPSPSLSQWIEEGILVPLNDYFDVMPTVRGKIEQRLTWTAVDGKYYGYPFIEERSNTTIAYRADWLEKLGLKPPETLDEFYHAMKEIAAKDPDGNGKQDTYGLTATKSTGFNSSFNFIFYAYGLPHGDWVLNEQGEVVPIFEHPAFRQGVEFIRMLWDEKLLDPEFLLNDTQQREQKFYQGKVGFMGAPLFRHVGRLEASLQKVNPEGKLGFMAPPAGPDGKRGMANAPKNGLFTAVTSHAQDPEKAAKFIEFMLSPEGRDLLKLGIEGIHYTKDGDKIIYNEEERAKDGFASNGWSHPLAWGSVVWPLGENYLPETEPQVDRARESVEIATANIVPNLLNVTTQEEVEYGGILGELFNQYYTEMITGKREIDAGIAELSRKWREQGGDAVLKAVNQAYQEQK</sequence>
<evidence type="ECO:0000313" key="8">
    <source>
        <dbReference type="Proteomes" id="UP001597120"/>
    </source>
</evidence>
<keyword evidence="2 6" id="KW-0732">Signal</keyword>
<name>A0ABW3D2S0_9BACL</name>
<dbReference type="PANTHER" id="PTHR43649:SF33">
    <property type="entry name" value="POLYGALACTURONAN_RHAMNOGALACTURONAN-BINDING PROTEIN YTCQ"/>
    <property type="match status" value="1"/>
</dbReference>
<dbReference type="CDD" id="cd13580">
    <property type="entry name" value="PBP2_AlgQ_like_1"/>
    <property type="match status" value="1"/>
</dbReference>
<dbReference type="RefSeq" id="WP_379285456.1">
    <property type="nucleotide sequence ID" value="NZ_JBHTIU010000002.1"/>
</dbReference>
<feature type="signal peptide" evidence="6">
    <location>
        <begin position="1"/>
        <end position="30"/>
    </location>
</feature>
<keyword evidence="5" id="KW-0449">Lipoprotein</keyword>
<dbReference type="Gene3D" id="3.40.190.10">
    <property type="entry name" value="Periplasmic binding protein-like II"/>
    <property type="match status" value="2"/>
</dbReference>
<feature type="chain" id="PRO_5047226449" evidence="6">
    <location>
        <begin position="31"/>
        <end position="506"/>
    </location>
</feature>
<keyword evidence="4" id="KW-0564">Palmitate</keyword>